<feature type="transmembrane region" description="Helical" evidence="2">
    <location>
        <begin position="104"/>
        <end position="125"/>
    </location>
</feature>
<evidence type="ECO:0000256" key="1">
    <source>
        <dbReference type="SAM" id="MobiDB-lite"/>
    </source>
</evidence>
<feature type="compositionally biased region" description="Low complexity" evidence="1">
    <location>
        <begin position="437"/>
        <end position="459"/>
    </location>
</feature>
<feature type="region of interest" description="Disordered" evidence="1">
    <location>
        <begin position="414"/>
        <end position="478"/>
    </location>
</feature>
<keyword evidence="2" id="KW-1133">Transmembrane helix</keyword>
<evidence type="ECO:0000313" key="4">
    <source>
        <dbReference type="Proteomes" id="UP000678393"/>
    </source>
</evidence>
<sequence length="703" mass="78919">MVFQPNNVYKLVSFCVHEVMQKPGVTDDSSSHQHEQEQTTEVMLTTPPTTPQQLPHPAYFNASTGNIGNSDLIASNSSDLVYNTTSVSYEQLSRQFYQSYDPSIGLHTAAVLGGILVWLVLYVIYRTKIRKCVIRLIKKNFGEEEELDPKNSDSDIDFCGGVNPTMVRALINPSIVIDESPTQSPLAYEQHYGKSGDHDCLSPYSLPEAGINEDDLVFRFPHPSHLPRSEVDIPTATAYWVRHTPLQTISHKDFASLMFAIKSRGPLALNKPCSCPNVCSRSQQQLPLLEMPYSWSKSLPTLSSPLSNQILSAYDAVLNQASYKTIKDLINAKRKRNKHYHERDHGEYFSLIDKGIMTKFQSSHRKSLSGVSYRIDKSRSKKKKIPPKLTIQIPDAKENLSFVKIPNVDRSPVPIPFTPTIMIQNSQSTSRRGPQRDSNTSASSCSSTDLLLASNQGPPIQKPLPGSPKPPSPHFLSPAYDGRKRSQCFFNWNRQDINRYNDEYRKISSGSTSPCSITHQQCSFVYPRKESKREQDTHFHSNDEIFRRRHGRCGDNVLVSQARHGELFDHYRSLGDWNYNNDFLSSTSPVGTNSQQRCLSADIPFSVNLPEEEHSPTCSNESNKNFLSFSPTPYLLQVPDPSSLHLSLTPDCGTTGKFYLGPGGQPPMRHCVHSDSNIAYHTGIYLPGVPNVDSVRRHSAFNP</sequence>
<keyword evidence="2" id="KW-0812">Transmembrane</keyword>
<name>A0A8S3Z4Q9_9EUPU</name>
<reference evidence="3" key="1">
    <citation type="submission" date="2021-04" db="EMBL/GenBank/DDBJ databases">
        <authorList>
            <consortium name="Molecular Ecology Group"/>
        </authorList>
    </citation>
    <scope>NUCLEOTIDE SEQUENCE</scope>
</reference>
<protein>
    <submittedName>
        <fullName evidence="3">Uncharacterized protein</fullName>
    </submittedName>
</protein>
<feature type="compositionally biased region" description="Polar residues" evidence="1">
    <location>
        <begin position="421"/>
        <end position="432"/>
    </location>
</feature>
<dbReference type="EMBL" id="CAJHNH020001780">
    <property type="protein sequence ID" value="CAG5124487.1"/>
    <property type="molecule type" value="Genomic_DNA"/>
</dbReference>
<organism evidence="3 4">
    <name type="scientific">Candidula unifasciata</name>
    <dbReference type="NCBI Taxonomy" id="100452"/>
    <lineage>
        <taxon>Eukaryota</taxon>
        <taxon>Metazoa</taxon>
        <taxon>Spiralia</taxon>
        <taxon>Lophotrochozoa</taxon>
        <taxon>Mollusca</taxon>
        <taxon>Gastropoda</taxon>
        <taxon>Heterobranchia</taxon>
        <taxon>Euthyneura</taxon>
        <taxon>Panpulmonata</taxon>
        <taxon>Eupulmonata</taxon>
        <taxon>Stylommatophora</taxon>
        <taxon>Helicina</taxon>
        <taxon>Helicoidea</taxon>
        <taxon>Geomitridae</taxon>
        <taxon>Candidula</taxon>
    </lineage>
</organism>
<accession>A0A8S3Z4Q9</accession>
<feature type="region of interest" description="Disordered" evidence="1">
    <location>
        <begin position="368"/>
        <end position="388"/>
    </location>
</feature>
<keyword evidence="2" id="KW-0472">Membrane</keyword>
<dbReference type="Proteomes" id="UP000678393">
    <property type="component" value="Unassembled WGS sequence"/>
</dbReference>
<feature type="non-terminal residue" evidence="3">
    <location>
        <position position="703"/>
    </location>
</feature>
<evidence type="ECO:0000313" key="3">
    <source>
        <dbReference type="EMBL" id="CAG5124487.1"/>
    </source>
</evidence>
<feature type="compositionally biased region" description="Pro residues" evidence="1">
    <location>
        <begin position="460"/>
        <end position="473"/>
    </location>
</feature>
<evidence type="ECO:0000256" key="2">
    <source>
        <dbReference type="SAM" id="Phobius"/>
    </source>
</evidence>
<gene>
    <name evidence="3" type="ORF">CUNI_LOCUS10045</name>
</gene>
<keyword evidence="4" id="KW-1185">Reference proteome</keyword>
<dbReference type="OrthoDB" id="6153344at2759"/>
<dbReference type="AlphaFoldDB" id="A0A8S3Z4Q9"/>
<comment type="caution">
    <text evidence="3">The sequence shown here is derived from an EMBL/GenBank/DDBJ whole genome shotgun (WGS) entry which is preliminary data.</text>
</comment>
<proteinExistence type="predicted"/>